<dbReference type="Proteomes" id="UP001209570">
    <property type="component" value="Unassembled WGS sequence"/>
</dbReference>
<dbReference type="AlphaFoldDB" id="A0AAD5Q3N2"/>
<dbReference type="Gene3D" id="1.10.510.10">
    <property type="entry name" value="Transferase(Phosphotransferase) domain 1"/>
    <property type="match status" value="1"/>
</dbReference>
<keyword evidence="2" id="KW-1185">Reference proteome</keyword>
<evidence type="ECO:0000313" key="1">
    <source>
        <dbReference type="EMBL" id="KAJ0388639.1"/>
    </source>
</evidence>
<dbReference type="EMBL" id="JAKCXM010007570">
    <property type="protein sequence ID" value="KAJ0388639.1"/>
    <property type="molecule type" value="Genomic_DNA"/>
</dbReference>
<accession>A0AAD5Q3N2</accession>
<gene>
    <name evidence="1" type="ORF">P43SY_010400</name>
</gene>
<organism evidence="1 2">
    <name type="scientific">Pythium insidiosum</name>
    <name type="common">Pythiosis disease agent</name>
    <dbReference type="NCBI Taxonomy" id="114742"/>
    <lineage>
        <taxon>Eukaryota</taxon>
        <taxon>Sar</taxon>
        <taxon>Stramenopiles</taxon>
        <taxon>Oomycota</taxon>
        <taxon>Peronosporomycetes</taxon>
        <taxon>Pythiales</taxon>
        <taxon>Pythiaceae</taxon>
        <taxon>Pythium</taxon>
    </lineage>
</organism>
<name>A0AAD5Q3N2_PYTIN</name>
<sequence>MMERSQVLTGVRHGVVPQVALQRFPSEMALVLRMTATDPSERPSTSEIIQQISTLAATPEAVTVRSALEDLRDLQAKLAIAVHQLRDRSQAAQQLELLVSELQDKVQTVGIALA</sequence>
<evidence type="ECO:0000313" key="2">
    <source>
        <dbReference type="Proteomes" id="UP001209570"/>
    </source>
</evidence>
<protein>
    <submittedName>
        <fullName evidence="1">Uncharacterized protein</fullName>
    </submittedName>
</protein>
<comment type="caution">
    <text evidence="1">The sequence shown here is derived from an EMBL/GenBank/DDBJ whole genome shotgun (WGS) entry which is preliminary data.</text>
</comment>
<reference evidence="1" key="1">
    <citation type="submission" date="2021-12" db="EMBL/GenBank/DDBJ databases">
        <title>Prjna785345.</title>
        <authorList>
            <person name="Rujirawat T."/>
            <person name="Krajaejun T."/>
        </authorList>
    </citation>
    <scope>NUCLEOTIDE SEQUENCE</scope>
    <source>
        <strain evidence="1">Pi057C3</strain>
    </source>
</reference>
<proteinExistence type="predicted"/>